<name>A0A0A2WHM2_9GAMM</name>
<organism evidence="1 2">
    <name type="scientific">Lysobacter dokdonensis DS-58</name>
    <dbReference type="NCBI Taxonomy" id="1300345"/>
    <lineage>
        <taxon>Bacteria</taxon>
        <taxon>Pseudomonadati</taxon>
        <taxon>Pseudomonadota</taxon>
        <taxon>Gammaproteobacteria</taxon>
        <taxon>Lysobacterales</taxon>
        <taxon>Lysobacteraceae</taxon>
        <taxon>Noviluteimonas</taxon>
    </lineage>
</organism>
<comment type="caution">
    <text evidence="1">The sequence shown here is derived from an EMBL/GenBank/DDBJ whole genome shotgun (WGS) entry which is preliminary data.</text>
</comment>
<gene>
    <name evidence="1" type="ORF">LF41_2963</name>
</gene>
<keyword evidence="2" id="KW-1185">Reference proteome</keyword>
<proteinExistence type="predicted"/>
<evidence type="ECO:0000313" key="2">
    <source>
        <dbReference type="Proteomes" id="UP000030518"/>
    </source>
</evidence>
<dbReference type="PATRIC" id="fig|1300345.3.peg.1507"/>
<protein>
    <submittedName>
        <fullName evidence="1">Uncharacterized protein</fullName>
    </submittedName>
</protein>
<sequence length="107" mass="12456">MSFEFLGCAGDWPSDAPFHSTVRRLTRDNQVTFLVRHPDTCGLNAARNPTFRLQDGVLQLDYDLYSPDGSIVMCDCEYFAKFTFDESMMMIRQVRFEDEKPQNVWSE</sequence>
<dbReference type="Proteomes" id="UP000030518">
    <property type="component" value="Unassembled WGS sequence"/>
</dbReference>
<dbReference type="AlphaFoldDB" id="A0A0A2WHM2"/>
<dbReference type="EMBL" id="JRKJ01000008">
    <property type="protein sequence ID" value="KGQ19313.1"/>
    <property type="molecule type" value="Genomic_DNA"/>
</dbReference>
<evidence type="ECO:0000313" key="1">
    <source>
        <dbReference type="EMBL" id="KGQ19313.1"/>
    </source>
</evidence>
<accession>A0A0A2WHM2</accession>
<reference evidence="1 2" key="1">
    <citation type="submission" date="2014-09" db="EMBL/GenBank/DDBJ databases">
        <title>Genome sequences of Lysobacter dokdonensis DS-58.</title>
        <authorList>
            <person name="Kim J.F."/>
            <person name="Kwak M.-J."/>
        </authorList>
    </citation>
    <scope>NUCLEOTIDE SEQUENCE [LARGE SCALE GENOMIC DNA]</scope>
    <source>
        <strain evidence="1 2">DS-58</strain>
    </source>
</reference>